<dbReference type="Proteomes" id="UP001064489">
    <property type="component" value="Chromosome 4"/>
</dbReference>
<dbReference type="GO" id="GO:0005829">
    <property type="term" value="C:cytosol"/>
    <property type="evidence" value="ECO:0007669"/>
    <property type="project" value="TreeGrafter"/>
</dbReference>
<feature type="domain" description="Ubiquitin-like" evidence="5">
    <location>
        <begin position="197"/>
        <end position="266"/>
    </location>
</feature>
<dbReference type="Pfam" id="PF25598">
    <property type="entry name" value="ARM_PUB"/>
    <property type="match status" value="1"/>
</dbReference>
<dbReference type="Pfam" id="PF23195">
    <property type="entry name" value="UBQLN1"/>
    <property type="match status" value="1"/>
</dbReference>
<dbReference type="SMART" id="SM00727">
    <property type="entry name" value="STI1"/>
    <property type="match status" value="4"/>
</dbReference>
<evidence type="ECO:0000256" key="3">
    <source>
        <dbReference type="SAM" id="MobiDB-lite"/>
    </source>
</evidence>
<keyword evidence="7" id="KW-1185">Reference proteome</keyword>
<evidence type="ECO:0000259" key="4">
    <source>
        <dbReference type="PROSITE" id="PS50030"/>
    </source>
</evidence>
<dbReference type="InterPro" id="IPR015496">
    <property type="entry name" value="Ubiquilin"/>
</dbReference>
<dbReference type="InterPro" id="IPR058678">
    <property type="entry name" value="ARM_PUB"/>
</dbReference>
<dbReference type="SUPFAM" id="SSF46934">
    <property type="entry name" value="UBA-like"/>
    <property type="match status" value="1"/>
</dbReference>
<dbReference type="EMBL" id="JAJSOW010000101">
    <property type="protein sequence ID" value="KAI9182219.1"/>
    <property type="molecule type" value="Genomic_DNA"/>
</dbReference>
<accession>A0AAD5J1P3</accession>
<dbReference type="Gene3D" id="1.10.8.10">
    <property type="entry name" value="DNA helicase RuvA subunit, C-terminal domain"/>
    <property type="match status" value="1"/>
</dbReference>
<dbReference type="InterPro" id="IPR029071">
    <property type="entry name" value="Ubiquitin-like_domsf"/>
</dbReference>
<dbReference type="InterPro" id="IPR009060">
    <property type="entry name" value="UBA-like_sf"/>
</dbReference>
<dbReference type="GO" id="GO:0031593">
    <property type="term" value="F:polyubiquitin modification-dependent protein binding"/>
    <property type="evidence" value="ECO:0007669"/>
    <property type="project" value="TreeGrafter"/>
</dbReference>
<reference evidence="6" key="2">
    <citation type="submission" date="2023-02" db="EMBL/GenBank/DDBJ databases">
        <authorList>
            <person name="Swenson N.G."/>
            <person name="Wegrzyn J.L."/>
            <person name="Mcevoy S.L."/>
        </authorList>
    </citation>
    <scope>NUCLEOTIDE SEQUENCE</scope>
    <source>
        <strain evidence="6">91603</strain>
        <tissue evidence="6">Leaf</tissue>
    </source>
</reference>
<dbReference type="PROSITE" id="PS50176">
    <property type="entry name" value="ARM_REPEAT"/>
    <property type="match status" value="1"/>
</dbReference>
<evidence type="ECO:0000259" key="5">
    <source>
        <dbReference type="PROSITE" id="PS50053"/>
    </source>
</evidence>
<dbReference type="GO" id="GO:0006511">
    <property type="term" value="P:ubiquitin-dependent protein catabolic process"/>
    <property type="evidence" value="ECO:0007669"/>
    <property type="project" value="TreeGrafter"/>
</dbReference>
<gene>
    <name evidence="6" type="ORF">LWI28_023212</name>
</gene>
<evidence type="ECO:0000313" key="7">
    <source>
        <dbReference type="Proteomes" id="UP001064489"/>
    </source>
</evidence>
<dbReference type="SMART" id="SM00185">
    <property type="entry name" value="ARM"/>
    <property type="match status" value="3"/>
</dbReference>
<dbReference type="CDD" id="cd14399">
    <property type="entry name" value="UBA_PLICs"/>
    <property type="match status" value="1"/>
</dbReference>
<dbReference type="SUPFAM" id="SSF54236">
    <property type="entry name" value="Ubiquitin-like"/>
    <property type="match status" value="1"/>
</dbReference>
<feature type="repeat" description="ARM" evidence="2">
    <location>
        <begin position="13"/>
        <end position="55"/>
    </location>
</feature>
<dbReference type="InterPro" id="IPR006636">
    <property type="entry name" value="STI1_HS-bd"/>
</dbReference>
<name>A0AAD5J1P3_ACENE</name>
<dbReference type="CDD" id="cd16106">
    <property type="entry name" value="Ubl_Dsk2p_like"/>
    <property type="match status" value="1"/>
</dbReference>
<dbReference type="PROSITE" id="PS50053">
    <property type="entry name" value="UBIQUITIN_2"/>
    <property type="match status" value="1"/>
</dbReference>
<dbReference type="InterPro" id="IPR011989">
    <property type="entry name" value="ARM-like"/>
</dbReference>
<dbReference type="InterPro" id="IPR015940">
    <property type="entry name" value="UBA"/>
</dbReference>
<feature type="compositionally biased region" description="Low complexity" evidence="3">
    <location>
        <begin position="495"/>
        <end position="527"/>
    </location>
</feature>
<dbReference type="Gene3D" id="1.10.260.100">
    <property type="match status" value="1"/>
</dbReference>
<organism evidence="6 7">
    <name type="scientific">Acer negundo</name>
    <name type="common">Box elder</name>
    <dbReference type="NCBI Taxonomy" id="4023"/>
    <lineage>
        <taxon>Eukaryota</taxon>
        <taxon>Viridiplantae</taxon>
        <taxon>Streptophyta</taxon>
        <taxon>Embryophyta</taxon>
        <taxon>Tracheophyta</taxon>
        <taxon>Spermatophyta</taxon>
        <taxon>Magnoliopsida</taxon>
        <taxon>eudicotyledons</taxon>
        <taxon>Gunneridae</taxon>
        <taxon>Pentapetalae</taxon>
        <taxon>rosids</taxon>
        <taxon>malvids</taxon>
        <taxon>Sapindales</taxon>
        <taxon>Sapindaceae</taxon>
        <taxon>Hippocastanoideae</taxon>
        <taxon>Acereae</taxon>
        <taxon>Acer</taxon>
    </lineage>
</organism>
<dbReference type="Gene3D" id="1.25.10.10">
    <property type="entry name" value="Leucine-rich Repeat Variant"/>
    <property type="match status" value="1"/>
</dbReference>
<evidence type="ECO:0000256" key="1">
    <source>
        <dbReference type="ARBA" id="ARBA00022737"/>
    </source>
</evidence>
<dbReference type="Pfam" id="PF00627">
    <property type="entry name" value="UBA"/>
    <property type="match status" value="1"/>
</dbReference>
<evidence type="ECO:0000313" key="6">
    <source>
        <dbReference type="EMBL" id="KAI9182219.1"/>
    </source>
</evidence>
<dbReference type="PANTHER" id="PTHR10677:SF3">
    <property type="entry name" value="FI07626P-RELATED"/>
    <property type="match status" value="1"/>
</dbReference>
<evidence type="ECO:0000256" key="2">
    <source>
        <dbReference type="PROSITE-ProRule" id="PRU00259"/>
    </source>
</evidence>
<comment type="caution">
    <text evidence="6">The sequence shown here is derived from an EMBL/GenBank/DDBJ whole genome shotgun (WGS) entry which is preliminary data.</text>
</comment>
<feature type="compositionally biased region" description="Polar residues" evidence="3">
    <location>
        <begin position="479"/>
        <end position="494"/>
    </location>
</feature>
<dbReference type="InterPro" id="IPR016024">
    <property type="entry name" value="ARM-type_fold"/>
</dbReference>
<dbReference type="SMART" id="SM00165">
    <property type="entry name" value="UBA"/>
    <property type="match status" value="1"/>
</dbReference>
<dbReference type="FunFam" id="1.10.260.100:FF:000001">
    <property type="entry name" value="Ubiquilin 1"/>
    <property type="match status" value="1"/>
</dbReference>
<dbReference type="GO" id="GO:0005634">
    <property type="term" value="C:nucleus"/>
    <property type="evidence" value="ECO:0007669"/>
    <property type="project" value="UniProtKB-ARBA"/>
</dbReference>
<proteinExistence type="predicted"/>
<dbReference type="Gene3D" id="3.10.20.90">
    <property type="entry name" value="Phosphatidylinositol 3-kinase Catalytic Subunit, Chain A, domain 1"/>
    <property type="match status" value="1"/>
</dbReference>
<dbReference type="SUPFAM" id="SSF48371">
    <property type="entry name" value="ARM repeat"/>
    <property type="match status" value="1"/>
</dbReference>
<reference evidence="6" key="1">
    <citation type="journal article" date="2022" name="Plant J.">
        <title>Strategies of tolerance reflected in two North American maple genomes.</title>
        <authorList>
            <person name="McEvoy S.L."/>
            <person name="Sezen U.U."/>
            <person name="Trouern-Trend A."/>
            <person name="McMahon S.M."/>
            <person name="Schaberg P.G."/>
            <person name="Yang J."/>
            <person name="Wegrzyn J.L."/>
            <person name="Swenson N.G."/>
        </authorList>
    </citation>
    <scope>NUCLEOTIDE SEQUENCE</scope>
    <source>
        <strain evidence="6">91603</strain>
    </source>
</reference>
<dbReference type="SMART" id="SM00213">
    <property type="entry name" value="UBQ"/>
    <property type="match status" value="1"/>
</dbReference>
<protein>
    <submittedName>
        <fullName evidence="6">Uncharacterized protein</fullName>
    </submittedName>
</protein>
<keyword evidence="1" id="KW-0677">Repeat</keyword>
<sequence>MLDENKVMVGNLKGIPPLVNLLQNGTIRGKKDAATALFNLSLNQSNKSRAIKAGIIPSLLHLLEDKSLGMVDEALSILQLLVSHPEARNEIGRLSFVETLVEIIKNGTPKNKECATSVLLELGLNNSSCILAALQFGVYKHLIEMTRSGTNRAQRKANSLLQLMRFQVCLERERERMGSEGDSNESRLAGGSEDGGVPINIRCSNGTKFTVTASLELTVEAFKAVLAQNCDIPADQQRLIYKGRILKDDQTLQSYGLQADQNVHMVRGFAVSSSAPNLATANSGSANTTPSVTNGFGSNEGGDLGGTGLGASLFPGLGLNAAGSGGAPGLFGAGFPELDQVQQQRSQNPNMMRDLMNMPAIQNMMNNPELLRGMIMNNPQMREVIDRNPELAHVLNDPGILRQSLEIARNPELMREMMRHTDRAMSNIESSPEGFNMLRRMYENVQEPFLNAPMAGTTGNDSNPLAALLGNQGVVQARDASTNNPSATASETLTAPNSNPLPNPWSNAAGGTQTNANARPNSAGAARAQGLGGLGGLGVPGMEQFLTGMPDTSQLEQLFQNPALMQLTQSLLSNPEYMNQLHGDGGTGTIDLNSRVRELMQDPELLRQLSSPETMRQLLVMRQSLLSELNQQQSTQEPVQPGAGMGAGPNNTGLDMLMNMFGGLGSGGLAASNQPNVPPEELYATQLSQLQEMGFFDTQENIRALRATSGNVHAAVERLLGNLGQ</sequence>
<feature type="domain" description="UBA" evidence="4">
    <location>
        <begin position="678"/>
        <end position="722"/>
    </location>
</feature>
<dbReference type="PANTHER" id="PTHR10677">
    <property type="entry name" value="UBIQUILIN"/>
    <property type="match status" value="1"/>
</dbReference>
<dbReference type="InterPro" id="IPR000225">
    <property type="entry name" value="Armadillo"/>
</dbReference>
<dbReference type="PROSITE" id="PS50030">
    <property type="entry name" value="UBA"/>
    <property type="match status" value="1"/>
</dbReference>
<dbReference type="AlphaFoldDB" id="A0AAD5J1P3"/>
<feature type="region of interest" description="Disordered" evidence="3">
    <location>
        <begin position="478"/>
        <end position="527"/>
    </location>
</feature>
<dbReference type="FunFam" id="1.10.8.10:FF:000042">
    <property type="entry name" value="Ubiquitin domain-containing protein DSK2b"/>
    <property type="match status" value="1"/>
</dbReference>
<feature type="compositionally biased region" description="Polar residues" evidence="3">
    <location>
        <begin position="277"/>
        <end position="297"/>
    </location>
</feature>
<dbReference type="InterPro" id="IPR000626">
    <property type="entry name" value="Ubiquitin-like_dom"/>
</dbReference>
<feature type="region of interest" description="Disordered" evidence="3">
    <location>
        <begin position="277"/>
        <end position="300"/>
    </location>
</feature>
<dbReference type="Pfam" id="PF00240">
    <property type="entry name" value="ubiquitin"/>
    <property type="match status" value="1"/>
</dbReference>